<gene>
    <name evidence="1" type="ORF">L227DRAFT_524248</name>
</gene>
<evidence type="ECO:0008006" key="3">
    <source>
        <dbReference type="Google" id="ProtNLM"/>
    </source>
</evidence>
<dbReference type="Proteomes" id="UP000313359">
    <property type="component" value="Unassembled WGS sequence"/>
</dbReference>
<reference evidence="1" key="1">
    <citation type="journal article" date="2018" name="Genome Biol. Evol.">
        <title>Genomics and development of Lentinus tigrinus, a white-rot wood-decaying mushroom with dimorphic fruiting bodies.</title>
        <authorList>
            <person name="Wu B."/>
            <person name="Xu Z."/>
            <person name="Knudson A."/>
            <person name="Carlson A."/>
            <person name="Chen N."/>
            <person name="Kovaka S."/>
            <person name="LaButti K."/>
            <person name="Lipzen A."/>
            <person name="Pennachio C."/>
            <person name="Riley R."/>
            <person name="Schakwitz W."/>
            <person name="Umezawa K."/>
            <person name="Ohm R.A."/>
            <person name="Grigoriev I.V."/>
            <person name="Nagy L.G."/>
            <person name="Gibbons J."/>
            <person name="Hibbett D."/>
        </authorList>
    </citation>
    <scope>NUCLEOTIDE SEQUENCE [LARGE SCALE GENOMIC DNA]</scope>
    <source>
        <strain evidence="1">ALCF2SS1-6</strain>
    </source>
</reference>
<name>A0A5C2SDA7_9APHY</name>
<protein>
    <recommendedName>
        <fullName evidence="3">F-box domain-containing protein</fullName>
    </recommendedName>
</protein>
<dbReference type="InterPro" id="IPR032675">
    <property type="entry name" value="LRR_dom_sf"/>
</dbReference>
<keyword evidence="2" id="KW-1185">Reference proteome</keyword>
<evidence type="ECO:0000313" key="1">
    <source>
        <dbReference type="EMBL" id="RPD61772.1"/>
    </source>
</evidence>
<proteinExistence type="predicted"/>
<dbReference type="STRING" id="1328759.A0A5C2SDA7"/>
<dbReference type="AlphaFoldDB" id="A0A5C2SDA7"/>
<dbReference type="SUPFAM" id="SSF52047">
    <property type="entry name" value="RNI-like"/>
    <property type="match status" value="1"/>
</dbReference>
<dbReference type="OrthoDB" id="2752819at2759"/>
<evidence type="ECO:0000313" key="2">
    <source>
        <dbReference type="Proteomes" id="UP000313359"/>
    </source>
</evidence>
<dbReference type="Gene3D" id="3.80.10.10">
    <property type="entry name" value="Ribonuclease Inhibitor"/>
    <property type="match status" value="1"/>
</dbReference>
<sequence>MPALRQSSPHAVWSIAEVVREVMEQNAENVSTLSSCARVSHAFSEPALEVLWREQSGLNRLLSILRKSVKCIPIAIDNMPGFTINRYVISGPIDDLEWSRFQLYANLVRAYSTSIWERMDDIFVATLLDKCAGKPLLPRLTFLGWTGQDDGITSSAFLLFMSPMLRIVHVNSSGLYVTPPAEFEPLSEEFTIAAALRLIHARAPAVEQLKIPACHLCSLKPISDFVHLRSLCIESEDPRIWEKIANWLPNLQDLTVYMFTQMQDEDIQRARRLPEAHFGQLTRLWFMADPRIMPIVLDLIRAPHLNNLQLDTELRDDLCVHLCDIVAVRFVRSLRIFLLKLASDGRDEHPRQFEALFSPLYAIRHLEHVTVQVTFDTNLALTADEVTRITGAWPNLKHLKFSSVLLSKSELAAPRMPITALEIFARRCPQLEVLFMPLPNPAPLADLDLATVPACSNRLQRIYLYSGSEWPEDFADWEKVEPYVERLFPGAVLIHEGL</sequence>
<organism evidence="1 2">
    <name type="scientific">Lentinus tigrinus ALCF2SS1-6</name>
    <dbReference type="NCBI Taxonomy" id="1328759"/>
    <lineage>
        <taxon>Eukaryota</taxon>
        <taxon>Fungi</taxon>
        <taxon>Dikarya</taxon>
        <taxon>Basidiomycota</taxon>
        <taxon>Agaricomycotina</taxon>
        <taxon>Agaricomycetes</taxon>
        <taxon>Polyporales</taxon>
        <taxon>Polyporaceae</taxon>
        <taxon>Lentinus</taxon>
    </lineage>
</organism>
<dbReference type="EMBL" id="ML122261">
    <property type="protein sequence ID" value="RPD61772.1"/>
    <property type="molecule type" value="Genomic_DNA"/>
</dbReference>
<accession>A0A5C2SDA7</accession>